<evidence type="ECO:0000313" key="3">
    <source>
        <dbReference type="Proteomes" id="UP000322214"/>
    </source>
</evidence>
<feature type="region of interest" description="Disordered" evidence="1">
    <location>
        <begin position="1"/>
        <end position="40"/>
    </location>
</feature>
<name>A0A5B9PCR2_9BACT</name>
<gene>
    <name evidence="2" type="ORF">MFFC18_25850</name>
</gene>
<sequence>MPLTVSMPAASEEPSAKNEPTNLQYNSRRESAKIRSKRTPRTLVLKSPPLSASGSFSLAVWHRVLPISAHLFRNRYGNCKRRIQSGCRVSL</sequence>
<protein>
    <submittedName>
        <fullName evidence="2">Uncharacterized protein</fullName>
    </submittedName>
</protein>
<dbReference type="STRING" id="980251.GCA_001642875_02579"/>
<evidence type="ECO:0000256" key="1">
    <source>
        <dbReference type="SAM" id="MobiDB-lite"/>
    </source>
</evidence>
<evidence type="ECO:0000313" key="2">
    <source>
        <dbReference type="EMBL" id="QEG22702.1"/>
    </source>
</evidence>
<keyword evidence="3" id="KW-1185">Reference proteome</keyword>
<dbReference type="KEGG" id="mff:MFFC18_25850"/>
<accession>A0A5B9PCR2</accession>
<dbReference type="Proteomes" id="UP000322214">
    <property type="component" value="Chromosome"/>
</dbReference>
<dbReference type="EMBL" id="CP042912">
    <property type="protein sequence ID" value="QEG22702.1"/>
    <property type="molecule type" value="Genomic_DNA"/>
</dbReference>
<proteinExistence type="predicted"/>
<organism evidence="2 3">
    <name type="scientific">Mariniblastus fucicola</name>
    <dbReference type="NCBI Taxonomy" id="980251"/>
    <lineage>
        <taxon>Bacteria</taxon>
        <taxon>Pseudomonadati</taxon>
        <taxon>Planctomycetota</taxon>
        <taxon>Planctomycetia</taxon>
        <taxon>Pirellulales</taxon>
        <taxon>Pirellulaceae</taxon>
        <taxon>Mariniblastus</taxon>
    </lineage>
</organism>
<dbReference type="AlphaFoldDB" id="A0A5B9PCR2"/>
<reference evidence="2 3" key="1">
    <citation type="submission" date="2019-08" db="EMBL/GenBank/DDBJ databases">
        <title>Deep-cultivation of Planctomycetes and their phenomic and genomic characterization uncovers novel biology.</title>
        <authorList>
            <person name="Wiegand S."/>
            <person name="Jogler M."/>
            <person name="Boedeker C."/>
            <person name="Pinto D."/>
            <person name="Vollmers J."/>
            <person name="Rivas-Marin E."/>
            <person name="Kohn T."/>
            <person name="Peeters S.H."/>
            <person name="Heuer A."/>
            <person name="Rast P."/>
            <person name="Oberbeckmann S."/>
            <person name="Bunk B."/>
            <person name="Jeske O."/>
            <person name="Meyerdierks A."/>
            <person name="Storesund J.E."/>
            <person name="Kallscheuer N."/>
            <person name="Luecker S."/>
            <person name="Lage O.M."/>
            <person name="Pohl T."/>
            <person name="Merkel B.J."/>
            <person name="Hornburger P."/>
            <person name="Mueller R.-W."/>
            <person name="Bruemmer F."/>
            <person name="Labrenz M."/>
            <person name="Spormann A.M."/>
            <person name="Op den Camp H."/>
            <person name="Overmann J."/>
            <person name="Amann R."/>
            <person name="Jetten M.S.M."/>
            <person name="Mascher T."/>
            <person name="Medema M.H."/>
            <person name="Devos D.P."/>
            <person name="Kaster A.-K."/>
            <person name="Ovreas L."/>
            <person name="Rohde M."/>
            <person name="Galperin M.Y."/>
            <person name="Jogler C."/>
        </authorList>
    </citation>
    <scope>NUCLEOTIDE SEQUENCE [LARGE SCALE GENOMIC DNA]</scope>
    <source>
        <strain evidence="2 3">FC18</strain>
    </source>
</reference>